<dbReference type="Pfam" id="PF00923">
    <property type="entry name" value="TAL_FSA"/>
    <property type="match status" value="1"/>
</dbReference>
<reference evidence="4 5" key="1">
    <citation type="submission" date="2019-12" db="EMBL/GenBank/DDBJ databases">
        <authorList>
            <person name="Yang R."/>
        </authorList>
    </citation>
    <scope>NUCLEOTIDE SEQUENCE [LARGE SCALE GENOMIC DNA]</scope>
    <source>
        <strain evidence="4 5">DONG20-135</strain>
    </source>
</reference>
<protein>
    <submittedName>
        <fullName evidence="4">Fructose-6-phosphate aldolase</fullName>
    </submittedName>
</protein>
<comment type="subcellular location">
    <subcellularLocation>
        <location evidence="1">Cytoplasm</location>
    </subcellularLocation>
</comment>
<organism evidence="4 5">
    <name type="scientific">Copranaerobaculum intestinale</name>
    <dbReference type="NCBI Taxonomy" id="2692629"/>
    <lineage>
        <taxon>Bacteria</taxon>
        <taxon>Bacillati</taxon>
        <taxon>Bacillota</taxon>
        <taxon>Erysipelotrichia</taxon>
        <taxon>Erysipelotrichales</taxon>
        <taxon>Erysipelotrichaceae</taxon>
        <taxon>Copranaerobaculum</taxon>
    </lineage>
</organism>
<dbReference type="PROSITE" id="PS01054">
    <property type="entry name" value="TRANSALDOLASE_1"/>
    <property type="match status" value="1"/>
</dbReference>
<dbReference type="InterPro" id="IPR013785">
    <property type="entry name" value="Aldolase_TIM"/>
</dbReference>
<evidence type="ECO:0000313" key="5">
    <source>
        <dbReference type="Proteomes" id="UP000434036"/>
    </source>
</evidence>
<dbReference type="PROSITE" id="PS00958">
    <property type="entry name" value="TRANSALDOLASE_2"/>
    <property type="match status" value="1"/>
</dbReference>
<keyword evidence="3" id="KW-0704">Schiff base</keyword>
<dbReference type="InterPro" id="IPR033919">
    <property type="entry name" value="TSA/FSA_arc/bac"/>
</dbReference>
<proteinExistence type="predicted"/>
<keyword evidence="5" id="KW-1185">Reference proteome</keyword>
<dbReference type="CDD" id="cd00956">
    <property type="entry name" value="Transaldolase_FSA"/>
    <property type="match status" value="1"/>
</dbReference>
<dbReference type="PANTHER" id="PTHR10683:SF28">
    <property type="entry name" value="TRANSALDOLASE C"/>
    <property type="match status" value="1"/>
</dbReference>
<dbReference type="AlphaFoldDB" id="A0A6N8UGK9"/>
<comment type="caution">
    <text evidence="4">The sequence shown here is derived from an EMBL/GenBank/DDBJ whole genome shotgun (WGS) entry which is preliminary data.</text>
</comment>
<evidence type="ECO:0000256" key="1">
    <source>
        <dbReference type="ARBA" id="ARBA00004496"/>
    </source>
</evidence>
<dbReference type="Proteomes" id="UP000434036">
    <property type="component" value="Unassembled WGS sequence"/>
</dbReference>
<keyword evidence="2" id="KW-0963">Cytoplasm</keyword>
<dbReference type="EMBL" id="WUUQ01000006">
    <property type="protein sequence ID" value="MXQ74377.1"/>
    <property type="molecule type" value="Genomic_DNA"/>
</dbReference>
<accession>A0A6N8UGK9</accession>
<reference evidence="4 5" key="2">
    <citation type="submission" date="2020-01" db="EMBL/GenBank/DDBJ databases">
        <title>Clostridiaceae sp. nov. isolated from the gut of human by culturomics.</title>
        <authorList>
            <person name="Chang Y."/>
        </authorList>
    </citation>
    <scope>NUCLEOTIDE SEQUENCE [LARGE SCALE GENOMIC DNA]</scope>
    <source>
        <strain evidence="4 5">DONG20-135</strain>
    </source>
</reference>
<dbReference type="SUPFAM" id="SSF51569">
    <property type="entry name" value="Aldolase"/>
    <property type="match status" value="1"/>
</dbReference>
<dbReference type="PANTHER" id="PTHR10683">
    <property type="entry name" value="TRANSALDOLASE"/>
    <property type="match status" value="1"/>
</dbReference>
<dbReference type="Gene3D" id="3.20.20.70">
    <property type="entry name" value="Aldolase class I"/>
    <property type="match status" value="1"/>
</dbReference>
<evidence type="ECO:0000256" key="3">
    <source>
        <dbReference type="ARBA" id="ARBA00023270"/>
    </source>
</evidence>
<evidence type="ECO:0000313" key="4">
    <source>
        <dbReference type="EMBL" id="MXQ74377.1"/>
    </source>
</evidence>
<dbReference type="FunFam" id="3.20.20.70:FF:000018">
    <property type="entry name" value="Probable transaldolase"/>
    <property type="match status" value="1"/>
</dbReference>
<dbReference type="GO" id="GO:0005737">
    <property type="term" value="C:cytoplasm"/>
    <property type="evidence" value="ECO:0007669"/>
    <property type="project" value="UniProtKB-SubCell"/>
</dbReference>
<dbReference type="InterPro" id="IPR018225">
    <property type="entry name" value="Transaldolase_AS"/>
</dbReference>
<name>A0A6N8UGK9_9FIRM</name>
<dbReference type="GO" id="GO:0005975">
    <property type="term" value="P:carbohydrate metabolic process"/>
    <property type="evidence" value="ECO:0007669"/>
    <property type="project" value="InterPro"/>
</dbReference>
<dbReference type="RefSeq" id="WP_160625755.1">
    <property type="nucleotide sequence ID" value="NZ_WUUQ01000006.1"/>
</dbReference>
<sequence length="224" mass="24842">MKLLLDTANLEDIKEGMEYYPMIGVTTNPSILAKSGEPMFDHLRKIRQIIGRDKLLFAQVMGETYEEMMADAKRMVEEVDEDLHIKVPMTQEGLKAIKAMKAQGYKVLATAVFSAQQAMLAGAAGADFVAPYISRMMQAGMDAYAIIEEIAIAYEEHSIETKIIAASFKHSVQVEKCILAGSPYITATLPIYKQMLAEPLTDVAVKGFQSDWQNAFDGVLPHKM</sequence>
<dbReference type="GO" id="GO:0016832">
    <property type="term" value="F:aldehyde-lyase activity"/>
    <property type="evidence" value="ECO:0007669"/>
    <property type="project" value="InterPro"/>
</dbReference>
<evidence type="ECO:0000256" key="2">
    <source>
        <dbReference type="ARBA" id="ARBA00022490"/>
    </source>
</evidence>
<gene>
    <name evidence="4" type="ORF">GSF08_10620</name>
</gene>
<dbReference type="InterPro" id="IPR001585">
    <property type="entry name" value="TAL/FSA"/>
</dbReference>